<comment type="caution">
    <text evidence="1">The sequence shown here is derived from an EMBL/GenBank/DDBJ whole genome shotgun (WGS) entry which is preliminary data.</text>
</comment>
<sequence>MREKTAGGFEEIKESADAIWEDQSGSPANAGLPDIYRYFARILHNEYKGNPENQYPRGYEYLDVSDSVQMVT</sequence>
<dbReference type="EMBL" id="JARK01001353">
    <property type="protein sequence ID" value="EYC22316.1"/>
    <property type="molecule type" value="Genomic_DNA"/>
</dbReference>
<gene>
    <name evidence="1" type="primary">Acey_s0017.g3281</name>
    <name evidence="1" type="ORF">Y032_0017g3281</name>
</gene>
<evidence type="ECO:0000313" key="2">
    <source>
        <dbReference type="Proteomes" id="UP000024635"/>
    </source>
</evidence>
<keyword evidence="2" id="KW-1185">Reference proteome</keyword>
<evidence type="ECO:0000313" key="1">
    <source>
        <dbReference type="EMBL" id="EYC22316.1"/>
    </source>
</evidence>
<accession>A0A016V4X5</accession>
<dbReference type="Proteomes" id="UP000024635">
    <property type="component" value="Unassembled WGS sequence"/>
</dbReference>
<protein>
    <submittedName>
        <fullName evidence="1">Uncharacterized protein</fullName>
    </submittedName>
</protein>
<reference evidence="2" key="1">
    <citation type="journal article" date="2015" name="Nat. Genet.">
        <title>The genome and transcriptome of the zoonotic hookworm Ancylostoma ceylanicum identify infection-specific gene families.</title>
        <authorList>
            <person name="Schwarz E.M."/>
            <person name="Hu Y."/>
            <person name="Antoshechkin I."/>
            <person name="Miller M.M."/>
            <person name="Sternberg P.W."/>
            <person name="Aroian R.V."/>
        </authorList>
    </citation>
    <scope>NUCLEOTIDE SEQUENCE</scope>
    <source>
        <strain evidence="2">HY135</strain>
    </source>
</reference>
<dbReference type="AlphaFoldDB" id="A0A016V4X5"/>
<organism evidence="1 2">
    <name type="scientific">Ancylostoma ceylanicum</name>
    <dbReference type="NCBI Taxonomy" id="53326"/>
    <lineage>
        <taxon>Eukaryota</taxon>
        <taxon>Metazoa</taxon>
        <taxon>Ecdysozoa</taxon>
        <taxon>Nematoda</taxon>
        <taxon>Chromadorea</taxon>
        <taxon>Rhabditida</taxon>
        <taxon>Rhabditina</taxon>
        <taxon>Rhabditomorpha</taxon>
        <taxon>Strongyloidea</taxon>
        <taxon>Ancylostomatidae</taxon>
        <taxon>Ancylostomatinae</taxon>
        <taxon>Ancylostoma</taxon>
    </lineage>
</organism>
<name>A0A016V4X5_9BILA</name>
<proteinExistence type="predicted"/>